<proteinExistence type="predicted"/>
<accession>A0A3M0JQP8</accession>
<protein>
    <submittedName>
        <fullName evidence="1">Uncharacterized protein</fullName>
    </submittedName>
</protein>
<dbReference type="AlphaFoldDB" id="A0A3M0JQP8"/>
<dbReference type="EMBL" id="QRBI01000169">
    <property type="protein sequence ID" value="RMB97136.1"/>
    <property type="molecule type" value="Genomic_DNA"/>
</dbReference>
<reference evidence="1 2" key="1">
    <citation type="submission" date="2018-07" db="EMBL/GenBank/DDBJ databases">
        <title>A high quality draft genome assembly of the barn swallow (H. rustica rustica).</title>
        <authorList>
            <person name="Formenti G."/>
            <person name="Chiara M."/>
            <person name="Poveda L."/>
            <person name="Francoijs K.-J."/>
            <person name="Bonisoli-Alquati A."/>
            <person name="Canova L."/>
            <person name="Gianfranceschi L."/>
            <person name="Horner D.S."/>
            <person name="Saino N."/>
        </authorList>
    </citation>
    <scope>NUCLEOTIDE SEQUENCE [LARGE SCALE GENOMIC DNA]</scope>
    <source>
        <strain evidence="1">Chelidonia</strain>
        <tissue evidence="1">Blood</tissue>
    </source>
</reference>
<evidence type="ECO:0000313" key="2">
    <source>
        <dbReference type="Proteomes" id="UP000269221"/>
    </source>
</evidence>
<comment type="caution">
    <text evidence="1">The sequence shown here is derived from an EMBL/GenBank/DDBJ whole genome shotgun (WGS) entry which is preliminary data.</text>
</comment>
<sequence>MQVITLEVKDHIQRSHDRLEGWGLMKNMKYRLRGEWIEWICGSLVIEQLDIDLQYVLTSQKAKHVLGCIQAAWPAGEEILHLCSAGTSSAMLCSQCRKDIILLE</sequence>
<name>A0A3M0JQP8_HIRRU</name>
<evidence type="ECO:0000313" key="1">
    <source>
        <dbReference type="EMBL" id="RMB97136.1"/>
    </source>
</evidence>
<organism evidence="1 2">
    <name type="scientific">Hirundo rustica rustica</name>
    <dbReference type="NCBI Taxonomy" id="333673"/>
    <lineage>
        <taxon>Eukaryota</taxon>
        <taxon>Metazoa</taxon>
        <taxon>Chordata</taxon>
        <taxon>Craniata</taxon>
        <taxon>Vertebrata</taxon>
        <taxon>Euteleostomi</taxon>
        <taxon>Archelosauria</taxon>
        <taxon>Archosauria</taxon>
        <taxon>Dinosauria</taxon>
        <taxon>Saurischia</taxon>
        <taxon>Theropoda</taxon>
        <taxon>Coelurosauria</taxon>
        <taxon>Aves</taxon>
        <taxon>Neognathae</taxon>
        <taxon>Neoaves</taxon>
        <taxon>Telluraves</taxon>
        <taxon>Australaves</taxon>
        <taxon>Passeriformes</taxon>
        <taxon>Sylvioidea</taxon>
        <taxon>Hirundinidae</taxon>
        <taxon>Hirundo</taxon>
    </lineage>
</organism>
<gene>
    <name evidence="1" type="ORF">DUI87_26420</name>
</gene>
<keyword evidence="2" id="KW-1185">Reference proteome</keyword>
<dbReference type="Proteomes" id="UP000269221">
    <property type="component" value="Unassembled WGS sequence"/>
</dbReference>